<proteinExistence type="predicted"/>
<dbReference type="Proteomes" id="UP000221011">
    <property type="component" value="Chromosome"/>
</dbReference>
<name>A0A291QE88_9ACTN</name>
<reference evidence="3 4" key="1">
    <citation type="submission" date="2017-08" db="EMBL/GenBank/DDBJ databases">
        <title>Complete Genome Sequence of Streptomyces formicae KY5, the formicamycin producer.</title>
        <authorList>
            <person name="Holmes N.A."/>
            <person name="Devine R."/>
            <person name="Qin Z."/>
            <person name="Seipke R.F."/>
            <person name="Wilkinson B."/>
            <person name="Hutchings M.I."/>
        </authorList>
    </citation>
    <scope>NUCLEOTIDE SEQUENCE [LARGE SCALE GENOMIC DNA]</scope>
    <source>
        <strain evidence="3 4">KY5</strain>
    </source>
</reference>
<dbReference type="SUPFAM" id="SSF47090">
    <property type="entry name" value="PGBD-like"/>
    <property type="match status" value="1"/>
</dbReference>
<feature type="chain" id="PRO_5012606638" description="Peptidoglycan binding-like domain-containing protein" evidence="1">
    <location>
        <begin position="32"/>
        <end position="129"/>
    </location>
</feature>
<evidence type="ECO:0000313" key="4">
    <source>
        <dbReference type="Proteomes" id="UP000221011"/>
    </source>
</evidence>
<dbReference type="AlphaFoldDB" id="A0A291QE88"/>
<dbReference type="InterPro" id="IPR002477">
    <property type="entry name" value="Peptidoglycan-bd-like"/>
</dbReference>
<dbReference type="Pfam" id="PF01471">
    <property type="entry name" value="PG_binding_1"/>
    <property type="match status" value="1"/>
</dbReference>
<accession>A0A291QE88</accession>
<keyword evidence="4" id="KW-1185">Reference proteome</keyword>
<dbReference type="KEGG" id="sfk:KY5_5001c"/>
<organism evidence="3 4">
    <name type="scientific">Streptomyces formicae</name>
    <dbReference type="NCBI Taxonomy" id="1616117"/>
    <lineage>
        <taxon>Bacteria</taxon>
        <taxon>Bacillati</taxon>
        <taxon>Actinomycetota</taxon>
        <taxon>Actinomycetes</taxon>
        <taxon>Kitasatosporales</taxon>
        <taxon>Streptomycetaceae</taxon>
        <taxon>Streptomyces</taxon>
    </lineage>
</organism>
<dbReference type="InterPro" id="IPR036365">
    <property type="entry name" value="PGBD-like_sf"/>
</dbReference>
<evidence type="ECO:0000259" key="2">
    <source>
        <dbReference type="Pfam" id="PF01471"/>
    </source>
</evidence>
<protein>
    <recommendedName>
        <fullName evidence="2">Peptidoglycan binding-like domain-containing protein</fullName>
    </recommendedName>
</protein>
<evidence type="ECO:0000313" key="3">
    <source>
        <dbReference type="EMBL" id="ATL30019.1"/>
    </source>
</evidence>
<dbReference type="Gene3D" id="1.10.101.10">
    <property type="entry name" value="PGBD-like superfamily/PGBD"/>
    <property type="match status" value="1"/>
</dbReference>
<sequence length="129" mass="13748">MTHHHKAATVLAAGLLAATAATGVAATTASAAEPTAPSVSASCSWRTNLGFYCGYDTRNVYSDYGDSGRQVKEIQALLRFRGIGIGPDGIDGRFGKDTRSAVKKFQRSWHLNDDGIVGPNTWTYLRTGV</sequence>
<dbReference type="RefSeq" id="WP_098244389.1">
    <property type="nucleotide sequence ID" value="NZ_CP022685.1"/>
</dbReference>
<gene>
    <name evidence="3" type="ORF">KY5_5001c</name>
</gene>
<feature type="signal peptide" evidence="1">
    <location>
        <begin position="1"/>
        <end position="31"/>
    </location>
</feature>
<keyword evidence="1" id="KW-0732">Signal</keyword>
<evidence type="ECO:0000256" key="1">
    <source>
        <dbReference type="SAM" id="SignalP"/>
    </source>
</evidence>
<dbReference type="InterPro" id="IPR036366">
    <property type="entry name" value="PGBDSf"/>
</dbReference>
<feature type="domain" description="Peptidoglycan binding-like" evidence="2">
    <location>
        <begin position="68"/>
        <end position="123"/>
    </location>
</feature>
<dbReference type="EMBL" id="CP022685">
    <property type="protein sequence ID" value="ATL30019.1"/>
    <property type="molecule type" value="Genomic_DNA"/>
</dbReference>